<dbReference type="EMBL" id="LWQS01000032">
    <property type="protein sequence ID" value="OAN48358.1"/>
    <property type="molecule type" value="Genomic_DNA"/>
</dbReference>
<dbReference type="OrthoDB" id="148580at2"/>
<dbReference type="Proteomes" id="UP000078287">
    <property type="component" value="Unassembled WGS sequence"/>
</dbReference>
<name>A0A178MJS5_9CHLR</name>
<dbReference type="AlphaFoldDB" id="A0A178MJS5"/>
<dbReference type="STRING" id="1707952.A6A03_08220"/>
<keyword evidence="2" id="KW-1185">Reference proteome</keyword>
<proteinExistence type="predicted"/>
<reference evidence="1 2" key="1">
    <citation type="submission" date="2016-04" db="EMBL/GenBank/DDBJ databases">
        <title>Chloroflexus islandicus sp. nov., a thermophilic filamentous anoxygenic phototrophic bacterium from geyser Strokkur (Iceland).</title>
        <authorList>
            <person name="Gaisin V.A."/>
            <person name="Kalashnikov A.M."/>
            <person name="Sukhacheva M.V."/>
            <person name="Grouzdev D.S."/>
            <person name="Ivanov T.M."/>
            <person name="Kuznetsov B."/>
            <person name="Gorlenko V.M."/>
        </authorList>
    </citation>
    <scope>NUCLEOTIDE SEQUENCE [LARGE SCALE GENOMIC DNA]</scope>
    <source>
        <strain evidence="2">isl-2</strain>
    </source>
</reference>
<evidence type="ECO:0000313" key="1">
    <source>
        <dbReference type="EMBL" id="OAN48358.1"/>
    </source>
</evidence>
<dbReference type="RefSeq" id="WP_066783062.1">
    <property type="nucleotide sequence ID" value="NZ_LWQS01000032.1"/>
</dbReference>
<comment type="caution">
    <text evidence="1">The sequence shown here is derived from an EMBL/GenBank/DDBJ whole genome shotgun (WGS) entry which is preliminary data.</text>
</comment>
<accession>A0A178MJS5</accession>
<gene>
    <name evidence="1" type="ORF">A6A03_08220</name>
</gene>
<organism evidence="1 2">
    <name type="scientific">Chloroflexus islandicus</name>
    <dbReference type="NCBI Taxonomy" id="1707952"/>
    <lineage>
        <taxon>Bacteria</taxon>
        <taxon>Bacillati</taxon>
        <taxon>Chloroflexota</taxon>
        <taxon>Chloroflexia</taxon>
        <taxon>Chloroflexales</taxon>
        <taxon>Chloroflexineae</taxon>
        <taxon>Chloroflexaceae</taxon>
        <taxon>Chloroflexus</taxon>
    </lineage>
</organism>
<protein>
    <submittedName>
        <fullName evidence="1">Uncharacterized protein</fullName>
    </submittedName>
</protein>
<sequence>MTATLLILDFSGTLSLGAVRFGETHRLATALSDAGLLALGVTVDRYWNELVGPTWVEGSTSRVGLAALLARQLRAQGISARIAARCARRFTQMYMAASVIDPAWQPLFAALSADSRITTLIATDHYAEATAHIATALAEQGWSARALRLRNQQVVPQRMGSHAGNATAFIANSADLGVIKADPLFWQRVRAGLRANVARIIVVDDFGASENAADFYANPTRVERRRQQTIAAIEQTFAVPVTVVQFVIGHDIGATVHHIVQQINQ</sequence>
<evidence type="ECO:0000313" key="2">
    <source>
        <dbReference type="Proteomes" id="UP000078287"/>
    </source>
</evidence>